<evidence type="ECO:0000313" key="2">
    <source>
        <dbReference type="EMBL" id="SFB99249.1"/>
    </source>
</evidence>
<accession>A0A1I1FID6</accession>
<feature type="domain" description="Phasin" evidence="1">
    <location>
        <begin position="21"/>
        <end position="105"/>
    </location>
</feature>
<dbReference type="EMBL" id="FOLH01000002">
    <property type="protein sequence ID" value="SFB99249.1"/>
    <property type="molecule type" value="Genomic_DNA"/>
</dbReference>
<dbReference type="OrthoDB" id="6118988at2"/>
<keyword evidence="3" id="KW-1185">Reference proteome</keyword>
<dbReference type="RefSeq" id="WP_091960238.1">
    <property type="nucleotide sequence ID" value="NZ_FOLH01000002.1"/>
</dbReference>
<reference evidence="2 3" key="1">
    <citation type="submission" date="2016-10" db="EMBL/GenBank/DDBJ databases">
        <authorList>
            <person name="de Groot N.N."/>
        </authorList>
    </citation>
    <scope>NUCLEOTIDE SEQUENCE [LARGE SCALE GENOMIC DNA]</scope>
    <source>
        <strain evidence="2 3">DSM 18438</strain>
    </source>
</reference>
<name>A0A1I1FID6_9GAMM</name>
<dbReference type="Proteomes" id="UP000199058">
    <property type="component" value="Unassembled WGS sequence"/>
</dbReference>
<protein>
    <submittedName>
        <fullName evidence="2">Phasin protein</fullName>
    </submittedName>
</protein>
<dbReference type="Pfam" id="PF09361">
    <property type="entry name" value="Phasin_2"/>
    <property type="match status" value="1"/>
</dbReference>
<organism evidence="2 3">
    <name type="scientific">Marinospirillum celere</name>
    <dbReference type="NCBI Taxonomy" id="1122252"/>
    <lineage>
        <taxon>Bacteria</taxon>
        <taxon>Pseudomonadati</taxon>
        <taxon>Pseudomonadota</taxon>
        <taxon>Gammaproteobacteria</taxon>
        <taxon>Oceanospirillales</taxon>
        <taxon>Oceanospirillaceae</taxon>
        <taxon>Marinospirillum</taxon>
    </lineage>
</organism>
<dbReference type="AlphaFoldDB" id="A0A1I1FID6"/>
<evidence type="ECO:0000313" key="3">
    <source>
        <dbReference type="Proteomes" id="UP000199058"/>
    </source>
</evidence>
<proteinExistence type="predicted"/>
<evidence type="ECO:0000259" key="1">
    <source>
        <dbReference type="Pfam" id="PF09361"/>
    </source>
</evidence>
<sequence>MFDKMMSDMQAMMKPYQENFSGKQLKPVTNLMKIQAKAFEKLGTEQTRFYSECVEAISKQVEGLGSKDPAGLQEAQFNFAQDMQDRVGRLFKTNMDILSEARDGATTELESLKTQVQEKATKAA</sequence>
<gene>
    <name evidence="2" type="ORF">SAMN05660443_1040</name>
</gene>
<dbReference type="InterPro" id="IPR018968">
    <property type="entry name" value="Phasin"/>
</dbReference>